<dbReference type="EMBL" id="CYTK01000007">
    <property type="protein sequence ID" value="CUJ49105.1"/>
    <property type="molecule type" value="Genomic_DNA"/>
</dbReference>
<organism evidence="2 3">
    <name type="scientific">Achromobacter aegrifaciens</name>
    <dbReference type="NCBI Taxonomy" id="1287736"/>
    <lineage>
        <taxon>Bacteria</taxon>
        <taxon>Pseudomonadati</taxon>
        <taxon>Pseudomonadota</taxon>
        <taxon>Betaproteobacteria</taxon>
        <taxon>Burkholderiales</taxon>
        <taxon>Alcaligenaceae</taxon>
        <taxon>Achromobacter</taxon>
    </lineage>
</organism>
<evidence type="ECO:0000313" key="3">
    <source>
        <dbReference type="Proteomes" id="UP000044098"/>
    </source>
</evidence>
<accession>A0AAD2J2E0</accession>
<feature type="transmembrane region" description="Helical" evidence="1">
    <location>
        <begin position="96"/>
        <end position="117"/>
    </location>
</feature>
<keyword evidence="1" id="KW-0472">Membrane</keyword>
<gene>
    <name evidence="2" type="ORF">ERS370000_04212</name>
</gene>
<sequence>MRPACPIPGLERSILAVPDSLESHVPGSTASRWFSWTGIVFAALYLAIVILCVAGALSADGDDKGRFVLLQLPLALQLALLHELNLDRLLGDLSWVGGYLLIGLPTLALFYFAGWGLEKLVRAAFRPIPGRR</sequence>
<evidence type="ECO:0000313" key="2">
    <source>
        <dbReference type="EMBL" id="CUJ49105.1"/>
    </source>
</evidence>
<protein>
    <submittedName>
        <fullName evidence="2">Uncharacterized protein</fullName>
    </submittedName>
</protein>
<proteinExistence type="predicted"/>
<name>A0AAD2J2E0_ACHAE</name>
<dbReference type="AlphaFoldDB" id="A0AAD2J2E0"/>
<reference evidence="2 3" key="1">
    <citation type="submission" date="2015-09" db="EMBL/GenBank/DDBJ databases">
        <authorList>
            <consortium name="Pathogen Informatics"/>
        </authorList>
    </citation>
    <scope>NUCLEOTIDE SEQUENCE [LARGE SCALE GENOMIC DNA]</scope>
    <source>
        <strain evidence="2 3">2789STDY5608625</strain>
    </source>
</reference>
<keyword evidence="1" id="KW-1133">Transmembrane helix</keyword>
<evidence type="ECO:0000256" key="1">
    <source>
        <dbReference type="SAM" id="Phobius"/>
    </source>
</evidence>
<comment type="caution">
    <text evidence="2">The sequence shown here is derived from an EMBL/GenBank/DDBJ whole genome shotgun (WGS) entry which is preliminary data.</text>
</comment>
<dbReference type="Proteomes" id="UP000044098">
    <property type="component" value="Unassembled WGS sequence"/>
</dbReference>
<feature type="transmembrane region" description="Helical" evidence="1">
    <location>
        <begin position="33"/>
        <end position="55"/>
    </location>
</feature>
<keyword evidence="1" id="KW-0812">Transmembrane</keyword>